<dbReference type="Gene3D" id="2.30.30.910">
    <property type="match status" value="1"/>
</dbReference>
<dbReference type="Pfam" id="PF13861">
    <property type="entry name" value="FLgD_tudor"/>
    <property type="match status" value="1"/>
</dbReference>
<keyword evidence="3 5" id="KW-1005">Bacterial flagellum biogenesis</keyword>
<evidence type="ECO:0000313" key="8">
    <source>
        <dbReference type="EMBL" id="BDQ36983.1"/>
    </source>
</evidence>
<name>A0ABM8AZN4_9BACT</name>
<sequence length="228" mass="24368">MSIDTTSYYDSLVQSSAPDPVTITTDTEASSLTSDDFITLLLAELQYQDPTEPVDNSQMVDQMTQYSQLEQMTEMNEKMDALTESLGAMTASNGLDYLGKQVEADGSTISVSGDSISSLYFELPEDAASVTCNVYDSNGTIVDTETYSELDAGISAFTWDGTDYNDDTASNGIYYVVVSAQDSNGADIDVSTTTTGTVIGISNTDDGIILSLDDGRTVNMLDVTYATS</sequence>
<protein>
    <recommendedName>
        <fullName evidence="2 5">Basal-body rod modification protein FlgD</fullName>
    </recommendedName>
</protein>
<dbReference type="InterPro" id="IPR005648">
    <property type="entry name" value="FlgD"/>
</dbReference>
<evidence type="ECO:0000256" key="3">
    <source>
        <dbReference type="ARBA" id="ARBA00022795"/>
    </source>
</evidence>
<dbReference type="Pfam" id="PF13860">
    <property type="entry name" value="FlgD_ig"/>
    <property type="match status" value="1"/>
</dbReference>
<dbReference type="EMBL" id="AP026709">
    <property type="protein sequence ID" value="BDQ36983.1"/>
    <property type="molecule type" value="Genomic_DNA"/>
</dbReference>
<reference evidence="8 9" key="1">
    <citation type="submission" date="2022-08" db="EMBL/GenBank/DDBJ databases">
        <title>Genome Sequence of the sulphate-reducing bacterium, Pseudodesulfovibrio sp. SYK.</title>
        <authorList>
            <person name="Kondo R."/>
            <person name="Kataoka T."/>
        </authorList>
    </citation>
    <scope>NUCLEOTIDE SEQUENCE [LARGE SCALE GENOMIC DNA]</scope>
    <source>
        <strain evidence="8 9">SYK</strain>
    </source>
</reference>
<evidence type="ECO:0000313" key="9">
    <source>
        <dbReference type="Proteomes" id="UP001317742"/>
    </source>
</evidence>
<dbReference type="Gene3D" id="2.60.40.4070">
    <property type="match status" value="1"/>
</dbReference>
<organism evidence="8 9">
    <name type="scientific">Pseudodesulfovibrio nedwellii</name>
    <dbReference type="NCBI Taxonomy" id="2973072"/>
    <lineage>
        <taxon>Bacteria</taxon>
        <taxon>Pseudomonadati</taxon>
        <taxon>Thermodesulfobacteriota</taxon>
        <taxon>Desulfovibrionia</taxon>
        <taxon>Desulfovibrionales</taxon>
        <taxon>Desulfovibrionaceae</taxon>
    </lineage>
</organism>
<comment type="function">
    <text evidence="4 5">Required for flagellar hook formation. May act as a scaffolding protein.</text>
</comment>
<dbReference type="InterPro" id="IPR025963">
    <property type="entry name" value="FLgD_Tudor"/>
</dbReference>
<evidence type="ECO:0000259" key="6">
    <source>
        <dbReference type="Pfam" id="PF13860"/>
    </source>
</evidence>
<dbReference type="RefSeq" id="WP_281762852.1">
    <property type="nucleotide sequence ID" value="NZ_AP026709.1"/>
</dbReference>
<dbReference type="InterPro" id="IPR025965">
    <property type="entry name" value="FlgD/Vpr_Ig-like"/>
</dbReference>
<dbReference type="Pfam" id="PF03963">
    <property type="entry name" value="FlgD"/>
    <property type="match status" value="1"/>
</dbReference>
<evidence type="ECO:0000256" key="1">
    <source>
        <dbReference type="ARBA" id="ARBA00010577"/>
    </source>
</evidence>
<gene>
    <name evidence="8" type="primary">flgD_1</name>
    <name evidence="8" type="ORF">SYK_13430</name>
</gene>
<proteinExistence type="inferred from homology"/>
<evidence type="ECO:0000256" key="4">
    <source>
        <dbReference type="ARBA" id="ARBA00024746"/>
    </source>
</evidence>
<dbReference type="Proteomes" id="UP001317742">
    <property type="component" value="Chromosome"/>
</dbReference>
<evidence type="ECO:0000259" key="7">
    <source>
        <dbReference type="Pfam" id="PF13861"/>
    </source>
</evidence>
<feature type="domain" description="FlgD Tudor-like" evidence="7">
    <location>
        <begin position="92"/>
        <end position="224"/>
    </location>
</feature>
<feature type="domain" description="FlgD/Vpr Ig-like" evidence="6">
    <location>
        <begin position="106"/>
        <end position="182"/>
    </location>
</feature>
<evidence type="ECO:0000256" key="5">
    <source>
        <dbReference type="RuleBase" id="RU362076"/>
    </source>
</evidence>
<keyword evidence="9" id="KW-1185">Reference proteome</keyword>
<accession>A0ABM8AZN4</accession>
<comment type="similarity">
    <text evidence="1 5">Belongs to the FlgD family.</text>
</comment>
<evidence type="ECO:0000256" key="2">
    <source>
        <dbReference type="ARBA" id="ARBA00016013"/>
    </source>
</evidence>